<gene>
    <name evidence="3" type="ORF">GCM10009545_20050</name>
    <name evidence="4" type="ORF">GCM10011581_22300</name>
</gene>
<dbReference type="PANTHER" id="PTHR40758">
    <property type="entry name" value="CONSERVED PROTEIN"/>
    <property type="match status" value="1"/>
</dbReference>
<dbReference type="NCBIfam" id="TIGR03083">
    <property type="entry name" value="maleylpyruvate isomerase family mycothiol-dependent enzyme"/>
    <property type="match status" value="1"/>
</dbReference>
<dbReference type="InterPro" id="IPR024344">
    <property type="entry name" value="MDMPI_metal-binding"/>
</dbReference>
<evidence type="ECO:0000313" key="6">
    <source>
        <dbReference type="Proteomes" id="UP001500220"/>
    </source>
</evidence>
<reference evidence="3" key="4">
    <citation type="submission" date="2023-12" db="EMBL/GenBank/DDBJ databases">
        <authorList>
            <person name="Sun Q."/>
            <person name="Inoue M."/>
        </authorList>
    </citation>
    <scope>NUCLEOTIDE SEQUENCE</scope>
    <source>
        <strain evidence="3">JCM 10664</strain>
    </source>
</reference>
<feature type="domain" description="Mycothiol-dependent maleylpyruvate isomerase metal-binding" evidence="2">
    <location>
        <begin position="10"/>
        <end position="136"/>
    </location>
</feature>
<dbReference type="PANTHER" id="PTHR40758:SF1">
    <property type="entry name" value="CONSERVED PROTEIN"/>
    <property type="match status" value="1"/>
</dbReference>
<dbReference type="GO" id="GO:0016853">
    <property type="term" value="F:isomerase activity"/>
    <property type="evidence" value="ECO:0007669"/>
    <property type="project" value="UniProtKB-KW"/>
</dbReference>
<reference evidence="4 5" key="1">
    <citation type="journal article" date="2014" name="Int. J. Syst. Evol. Microbiol.">
        <title>Complete genome sequence of Corynebacterium casei LMG S-19264T (=DSM 44701T), isolated from a smear-ripened cheese.</title>
        <authorList>
            <consortium name="US DOE Joint Genome Institute (JGI-PGF)"/>
            <person name="Walter F."/>
            <person name="Albersmeier A."/>
            <person name="Kalinowski J."/>
            <person name="Ruckert C."/>
        </authorList>
    </citation>
    <scope>NUCLEOTIDE SEQUENCE [LARGE SCALE GENOMIC DNA]</scope>
    <source>
        <strain evidence="4 5">CGMCC 4.7206</strain>
    </source>
</reference>
<evidence type="ECO:0000259" key="2">
    <source>
        <dbReference type="Pfam" id="PF11716"/>
    </source>
</evidence>
<dbReference type="RefSeq" id="WP_229680035.1">
    <property type="nucleotide sequence ID" value="NZ_BAAAHC010000008.1"/>
</dbReference>
<evidence type="ECO:0000313" key="5">
    <source>
        <dbReference type="Proteomes" id="UP000597989"/>
    </source>
</evidence>
<dbReference type="InterPro" id="IPR034660">
    <property type="entry name" value="DinB/YfiT-like"/>
</dbReference>
<evidence type="ECO:0000313" key="4">
    <source>
        <dbReference type="EMBL" id="GGI84717.1"/>
    </source>
</evidence>
<comment type="caution">
    <text evidence="4">The sequence shown here is derived from an EMBL/GenBank/DDBJ whole genome shotgun (WGS) entry which is preliminary data.</text>
</comment>
<dbReference type="EMBL" id="BAAAHC010000008">
    <property type="protein sequence ID" value="GAA0517976.1"/>
    <property type="molecule type" value="Genomic_DNA"/>
</dbReference>
<dbReference type="InterPro" id="IPR017517">
    <property type="entry name" value="Maleyloyr_isom"/>
</dbReference>
<dbReference type="InterPro" id="IPR010872">
    <property type="entry name" value="MDMPI_C-term_domain"/>
</dbReference>
<proteinExistence type="predicted"/>
<accession>A0A917NBJ7</accession>
<dbReference type="AlphaFoldDB" id="A0A917NBJ7"/>
<reference evidence="3 6" key="2">
    <citation type="journal article" date="2019" name="Int. J. Syst. Evol. Microbiol.">
        <title>The Global Catalogue of Microorganisms (GCM) 10K type strain sequencing project: providing services to taxonomists for standard genome sequencing and annotation.</title>
        <authorList>
            <consortium name="The Broad Institute Genomics Platform"/>
            <consortium name="The Broad Institute Genome Sequencing Center for Infectious Disease"/>
            <person name="Wu L."/>
            <person name="Ma J."/>
        </authorList>
    </citation>
    <scope>NUCLEOTIDE SEQUENCE [LARGE SCALE GENOMIC DNA]</scope>
    <source>
        <strain evidence="3 6">JCM 10664</strain>
    </source>
</reference>
<evidence type="ECO:0000313" key="3">
    <source>
        <dbReference type="EMBL" id="GAA0517976.1"/>
    </source>
</evidence>
<dbReference type="Pfam" id="PF11716">
    <property type="entry name" value="MDMPI_N"/>
    <property type="match status" value="1"/>
</dbReference>
<protein>
    <submittedName>
        <fullName evidence="3">Maleylpyruvate isomerase family mycothiol-dependent enzyme</fullName>
    </submittedName>
</protein>
<reference evidence="4" key="3">
    <citation type="submission" date="2020-09" db="EMBL/GenBank/DDBJ databases">
        <authorList>
            <person name="Sun Q."/>
            <person name="Zhou Y."/>
        </authorList>
    </citation>
    <scope>NUCLEOTIDE SEQUENCE</scope>
    <source>
        <strain evidence="4">CGMCC 4.7206</strain>
    </source>
</reference>
<keyword evidence="6" id="KW-1185">Reference proteome</keyword>
<dbReference type="EMBL" id="BMMT01000006">
    <property type="protein sequence ID" value="GGI84717.1"/>
    <property type="molecule type" value="Genomic_DNA"/>
</dbReference>
<keyword evidence="3" id="KW-0413">Isomerase</keyword>
<dbReference type="Proteomes" id="UP000597989">
    <property type="component" value="Unassembled WGS sequence"/>
</dbReference>
<dbReference type="Gene3D" id="1.20.120.450">
    <property type="entry name" value="dinb family like domain"/>
    <property type="match status" value="1"/>
</dbReference>
<dbReference type="GO" id="GO:0005886">
    <property type="term" value="C:plasma membrane"/>
    <property type="evidence" value="ECO:0007669"/>
    <property type="project" value="TreeGrafter"/>
</dbReference>
<name>A0A917NBJ7_9PSEU</name>
<organism evidence="4 5">
    <name type="scientific">Saccharopolyspora thermophila</name>
    <dbReference type="NCBI Taxonomy" id="89367"/>
    <lineage>
        <taxon>Bacteria</taxon>
        <taxon>Bacillati</taxon>
        <taxon>Actinomycetota</taxon>
        <taxon>Actinomycetes</taxon>
        <taxon>Pseudonocardiales</taxon>
        <taxon>Pseudonocardiaceae</taxon>
        <taxon>Saccharopolyspora</taxon>
    </lineage>
</organism>
<evidence type="ECO:0000259" key="1">
    <source>
        <dbReference type="Pfam" id="PF07398"/>
    </source>
</evidence>
<dbReference type="Proteomes" id="UP001500220">
    <property type="component" value="Unassembled WGS sequence"/>
</dbReference>
<dbReference type="SUPFAM" id="SSF109854">
    <property type="entry name" value="DinB/YfiT-like putative metalloenzymes"/>
    <property type="match status" value="1"/>
</dbReference>
<dbReference type="GO" id="GO:0046872">
    <property type="term" value="F:metal ion binding"/>
    <property type="evidence" value="ECO:0007669"/>
    <property type="project" value="InterPro"/>
</dbReference>
<dbReference type="Pfam" id="PF07398">
    <property type="entry name" value="MDMPI_C"/>
    <property type="match status" value="1"/>
</dbReference>
<feature type="domain" description="MDMPI C-terminal" evidence="1">
    <location>
        <begin position="148"/>
        <end position="246"/>
    </location>
</feature>
<sequence length="257" mass="28328">MLSFDRYCDEIVAQTELLRSHLAGADLSAPVTTCPGWNLAHLVRHLGGAHRWATAIVRTRATEPVPDDQVNDVSDDTRVDPAELLDWLADGAKRLADALRTAGPETPVWTPPPDGTAIFWARRMAQETAVHRFDAAAAAGATYSLDPEVAADGLDEWLDFGALPQLFEEEPQARDLLGPGRSLHFHATDTAADRFVDLTDEPITWRRERAEAAVAVRGAVVDLLLAVYRRVPAGTVAVNGDRALFDDWRDRLSYWLQ</sequence>